<dbReference type="FunFam" id="1.10.238.20:FF:000001">
    <property type="entry name" value="General odorant-binding protein lush"/>
    <property type="match status" value="1"/>
</dbReference>
<dbReference type="PANTHER" id="PTHR11857">
    <property type="entry name" value="ODORANT BINDING PROTEIN-RELATED"/>
    <property type="match status" value="1"/>
</dbReference>
<dbReference type="InterPro" id="IPR006170">
    <property type="entry name" value="PBP/GOBP"/>
</dbReference>
<evidence type="ECO:0000256" key="5">
    <source>
        <dbReference type="SAM" id="SignalP"/>
    </source>
</evidence>
<sequence length="132" mass="14639">MKSFVCVVVLAALVGVNALTEEQLKKADGFAKECHEQATGLSKDSIAKLRAGDFTDVDQTQKCFTRCFLERAGFMDAEGALINDYAIERLSLDREKSKVEALVTKCSQKMDDPCETAFRAFECYFNGKASLF</sequence>
<dbReference type="SUPFAM" id="SSF47565">
    <property type="entry name" value="Insect pheromone/odorant-binding proteins"/>
    <property type="match status" value="1"/>
</dbReference>
<dbReference type="InterPro" id="IPR036728">
    <property type="entry name" value="PBP_GOBP_sf"/>
</dbReference>
<reference evidence="6" key="1">
    <citation type="submission" date="2021-05" db="EMBL/GenBank/DDBJ databases">
        <authorList>
            <person name="Alioto T."/>
            <person name="Alioto T."/>
            <person name="Gomez Garrido J."/>
        </authorList>
    </citation>
    <scope>NUCLEOTIDE SEQUENCE</scope>
</reference>
<evidence type="ECO:0000256" key="1">
    <source>
        <dbReference type="ARBA" id="ARBA00004613"/>
    </source>
</evidence>
<evidence type="ECO:0000256" key="2">
    <source>
        <dbReference type="ARBA" id="ARBA00008098"/>
    </source>
</evidence>
<evidence type="ECO:0000256" key="3">
    <source>
        <dbReference type="ARBA" id="ARBA00022525"/>
    </source>
</evidence>
<name>A0A8D8ARQ2_CULPI</name>
<dbReference type="PANTHER" id="PTHR11857:SF43">
    <property type="entry name" value="GEO07291P1-RELATED"/>
    <property type="match status" value="1"/>
</dbReference>
<comment type="similarity">
    <text evidence="2">Belongs to the PBP/GOBP family.</text>
</comment>
<protein>
    <submittedName>
        <fullName evidence="6">General odorant-binding protein 56d</fullName>
    </submittedName>
</protein>
<dbReference type="GO" id="GO:0007608">
    <property type="term" value="P:sensory perception of smell"/>
    <property type="evidence" value="ECO:0007669"/>
    <property type="project" value="TreeGrafter"/>
</dbReference>
<dbReference type="SMART" id="SM00708">
    <property type="entry name" value="PhBP"/>
    <property type="match status" value="1"/>
</dbReference>
<dbReference type="CDD" id="cd23992">
    <property type="entry name" value="PBP_GOBP"/>
    <property type="match status" value="1"/>
</dbReference>
<dbReference type="GO" id="GO:0005615">
    <property type="term" value="C:extracellular space"/>
    <property type="evidence" value="ECO:0007669"/>
    <property type="project" value="TreeGrafter"/>
</dbReference>
<proteinExistence type="inferred from homology"/>
<dbReference type="EMBL" id="HBUE01040440">
    <property type="protein sequence ID" value="CAG6460458.1"/>
    <property type="molecule type" value="Transcribed_RNA"/>
</dbReference>
<dbReference type="AlphaFoldDB" id="A0A8D8ARQ2"/>
<keyword evidence="4 5" id="KW-0732">Signal</keyword>
<evidence type="ECO:0000256" key="4">
    <source>
        <dbReference type="ARBA" id="ARBA00022729"/>
    </source>
</evidence>
<dbReference type="EMBL" id="HBUE01040438">
    <property type="protein sequence ID" value="CAG6460457.1"/>
    <property type="molecule type" value="Transcribed_RNA"/>
</dbReference>
<organism evidence="6">
    <name type="scientific">Culex pipiens</name>
    <name type="common">House mosquito</name>
    <dbReference type="NCBI Taxonomy" id="7175"/>
    <lineage>
        <taxon>Eukaryota</taxon>
        <taxon>Metazoa</taxon>
        <taxon>Ecdysozoa</taxon>
        <taxon>Arthropoda</taxon>
        <taxon>Hexapoda</taxon>
        <taxon>Insecta</taxon>
        <taxon>Pterygota</taxon>
        <taxon>Neoptera</taxon>
        <taxon>Endopterygota</taxon>
        <taxon>Diptera</taxon>
        <taxon>Nematocera</taxon>
        <taxon>Culicoidea</taxon>
        <taxon>Culicidae</taxon>
        <taxon>Culicinae</taxon>
        <taxon>Culicini</taxon>
        <taxon>Culex</taxon>
        <taxon>Culex</taxon>
    </lineage>
</organism>
<dbReference type="Pfam" id="PF01395">
    <property type="entry name" value="PBP_GOBP"/>
    <property type="match status" value="1"/>
</dbReference>
<evidence type="ECO:0000313" key="6">
    <source>
        <dbReference type="EMBL" id="CAG6460458.1"/>
    </source>
</evidence>
<dbReference type="GO" id="GO:0005549">
    <property type="term" value="F:odorant binding"/>
    <property type="evidence" value="ECO:0007669"/>
    <property type="project" value="InterPro"/>
</dbReference>
<dbReference type="Gene3D" id="1.10.238.20">
    <property type="entry name" value="Pheromone/general odorant binding protein domain"/>
    <property type="match status" value="1"/>
</dbReference>
<keyword evidence="3" id="KW-0964">Secreted</keyword>
<feature type="signal peptide" evidence="5">
    <location>
        <begin position="1"/>
        <end position="18"/>
    </location>
</feature>
<comment type="subcellular location">
    <subcellularLocation>
        <location evidence="1">Secreted</location>
    </subcellularLocation>
</comment>
<accession>A0A8D8ARQ2</accession>
<feature type="chain" id="PRO_5036260377" evidence="5">
    <location>
        <begin position="19"/>
        <end position="132"/>
    </location>
</feature>